<evidence type="ECO:0000313" key="2">
    <source>
        <dbReference type="Proteomes" id="UP000011135"/>
    </source>
</evidence>
<evidence type="ECO:0000313" key="1">
    <source>
        <dbReference type="EMBL" id="ELR73700.1"/>
    </source>
</evidence>
<dbReference type="STRING" id="1237149.C900_02104"/>
<protein>
    <submittedName>
        <fullName evidence="1">Uncharacterized protein</fullName>
    </submittedName>
</protein>
<dbReference type="EMBL" id="AMZN01000003">
    <property type="protein sequence ID" value="ELR73700.1"/>
    <property type="molecule type" value="Genomic_DNA"/>
</dbReference>
<dbReference type="AlphaFoldDB" id="L8JY52"/>
<dbReference type="Proteomes" id="UP000011135">
    <property type="component" value="Unassembled WGS sequence"/>
</dbReference>
<accession>L8JY52</accession>
<keyword evidence="2" id="KW-1185">Reference proteome</keyword>
<sequence length="49" mass="5715">MNKNIDLISLINETESWDEIHHVAHCLKNCEEAIDAIKEKIKEIELALR</sequence>
<organism evidence="1 2">
    <name type="scientific">Fulvivirga imtechensis AK7</name>
    <dbReference type="NCBI Taxonomy" id="1237149"/>
    <lineage>
        <taxon>Bacteria</taxon>
        <taxon>Pseudomonadati</taxon>
        <taxon>Bacteroidota</taxon>
        <taxon>Cytophagia</taxon>
        <taxon>Cytophagales</taxon>
        <taxon>Fulvivirgaceae</taxon>
        <taxon>Fulvivirga</taxon>
    </lineage>
</organism>
<name>L8JY52_9BACT</name>
<gene>
    <name evidence="1" type="ORF">C900_02104</name>
</gene>
<proteinExistence type="predicted"/>
<reference evidence="1 2" key="1">
    <citation type="submission" date="2012-12" db="EMBL/GenBank/DDBJ databases">
        <title>Genome assembly of Fulvivirga imtechensis AK7.</title>
        <authorList>
            <person name="Nupur N."/>
            <person name="Khatri I."/>
            <person name="Kumar R."/>
            <person name="Subramanian S."/>
            <person name="Pinnaka A."/>
        </authorList>
    </citation>
    <scope>NUCLEOTIDE SEQUENCE [LARGE SCALE GENOMIC DNA]</scope>
    <source>
        <strain evidence="1 2">AK7</strain>
    </source>
</reference>
<comment type="caution">
    <text evidence="1">The sequence shown here is derived from an EMBL/GenBank/DDBJ whole genome shotgun (WGS) entry which is preliminary data.</text>
</comment>